<accession>A0A8X6Y2I2</accession>
<name>A0A8X6Y2I2_9ARAC</name>
<protein>
    <submittedName>
        <fullName evidence="1">Uncharacterized protein</fullName>
    </submittedName>
</protein>
<sequence>MEFPSLQHPFTMVVAGPTQSGKSFFVRDLLNFKALMFKPSIDKVIWFYVINQPLYDDIENVEFVEGFPSNYKEYLSKNTLFIIDDLMAECRKDPRLTQLFTKII</sequence>
<gene>
    <name evidence="1" type="primary">AVEN_239913_1</name>
    <name evidence="1" type="ORF">TNIN_32951</name>
</gene>
<reference evidence="1" key="1">
    <citation type="submission" date="2020-08" db="EMBL/GenBank/DDBJ databases">
        <title>Multicomponent nature underlies the extraordinary mechanical properties of spider dragline silk.</title>
        <authorList>
            <person name="Kono N."/>
            <person name="Nakamura H."/>
            <person name="Mori M."/>
            <person name="Yoshida Y."/>
            <person name="Ohtoshi R."/>
            <person name="Malay A.D."/>
            <person name="Moran D.A.P."/>
            <person name="Tomita M."/>
            <person name="Numata K."/>
            <person name="Arakawa K."/>
        </authorList>
    </citation>
    <scope>NUCLEOTIDE SEQUENCE</scope>
</reference>
<evidence type="ECO:0000313" key="1">
    <source>
        <dbReference type="EMBL" id="GFY64448.1"/>
    </source>
</evidence>
<proteinExistence type="predicted"/>
<comment type="caution">
    <text evidence="1">The sequence shown here is derived from an EMBL/GenBank/DDBJ whole genome shotgun (WGS) entry which is preliminary data.</text>
</comment>
<organism evidence="1 2">
    <name type="scientific">Trichonephila inaurata madagascariensis</name>
    <dbReference type="NCBI Taxonomy" id="2747483"/>
    <lineage>
        <taxon>Eukaryota</taxon>
        <taxon>Metazoa</taxon>
        <taxon>Ecdysozoa</taxon>
        <taxon>Arthropoda</taxon>
        <taxon>Chelicerata</taxon>
        <taxon>Arachnida</taxon>
        <taxon>Araneae</taxon>
        <taxon>Araneomorphae</taxon>
        <taxon>Entelegynae</taxon>
        <taxon>Araneoidea</taxon>
        <taxon>Nephilidae</taxon>
        <taxon>Trichonephila</taxon>
        <taxon>Trichonephila inaurata</taxon>
    </lineage>
</organism>
<dbReference type="OrthoDB" id="6414431at2759"/>
<evidence type="ECO:0000313" key="2">
    <source>
        <dbReference type="Proteomes" id="UP000886998"/>
    </source>
</evidence>
<dbReference type="AlphaFoldDB" id="A0A8X6Y2I2"/>
<keyword evidence="2" id="KW-1185">Reference proteome</keyword>
<dbReference type="Proteomes" id="UP000886998">
    <property type="component" value="Unassembled WGS sequence"/>
</dbReference>
<dbReference type="EMBL" id="BMAV01015239">
    <property type="protein sequence ID" value="GFY64448.1"/>
    <property type="molecule type" value="Genomic_DNA"/>
</dbReference>